<dbReference type="PANTHER" id="PTHR10366">
    <property type="entry name" value="NAD DEPENDENT EPIMERASE/DEHYDRATASE"/>
    <property type="match status" value="1"/>
</dbReference>
<evidence type="ECO:0000313" key="5">
    <source>
        <dbReference type="Proteomes" id="UP000248423"/>
    </source>
</evidence>
<gene>
    <name evidence="4" type="ORF">BO78DRAFT_415733</name>
</gene>
<dbReference type="AlphaFoldDB" id="A0A319EGI0"/>
<name>A0A319EGI0_ASPSB</name>
<dbReference type="GO" id="GO:0016616">
    <property type="term" value="F:oxidoreductase activity, acting on the CH-OH group of donors, NAD or NADP as acceptor"/>
    <property type="evidence" value="ECO:0007669"/>
    <property type="project" value="TreeGrafter"/>
</dbReference>
<dbReference type="InterPro" id="IPR036291">
    <property type="entry name" value="NAD(P)-bd_dom_sf"/>
</dbReference>
<organism evidence="4 5">
    <name type="scientific">Aspergillus sclerotiicarbonarius (strain CBS 121057 / IBT 28362)</name>
    <dbReference type="NCBI Taxonomy" id="1448318"/>
    <lineage>
        <taxon>Eukaryota</taxon>
        <taxon>Fungi</taxon>
        <taxon>Dikarya</taxon>
        <taxon>Ascomycota</taxon>
        <taxon>Pezizomycotina</taxon>
        <taxon>Eurotiomycetes</taxon>
        <taxon>Eurotiomycetidae</taxon>
        <taxon>Eurotiales</taxon>
        <taxon>Aspergillaceae</taxon>
        <taxon>Aspergillus</taxon>
        <taxon>Aspergillus subgen. Circumdati</taxon>
    </lineage>
</organism>
<feature type="domain" description="Thioester reductase (TE)" evidence="3">
    <location>
        <begin position="53"/>
        <end position="176"/>
    </location>
</feature>
<proteinExistence type="inferred from homology"/>
<keyword evidence="1" id="KW-0560">Oxidoreductase</keyword>
<dbReference type="Gene3D" id="3.40.50.720">
    <property type="entry name" value="NAD(P)-binding Rossmann-like Domain"/>
    <property type="match status" value="1"/>
</dbReference>
<dbReference type="VEuPathDB" id="FungiDB:BO78DRAFT_415733"/>
<keyword evidence="5" id="KW-1185">Reference proteome</keyword>
<dbReference type="OrthoDB" id="2735536at2759"/>
<dbReference type="Proteomes" id="UP000248423">
    <property type="component" value="Unassembled WGS sequence"/>
</dbReference>
<comment type="similarity">
    <text evidence="2">Belongs to the NAD(P)-dependent epimerase/dehydratase family. Dihydroflavonol-4-reductase subfamily.</text>
</comment>
<reference evidence="4 5" key="1">
    <citation type="submission" date="2018-02" db="EMBL/GenBank/DDBJ databases">
        <title>The genomes of Aspergillus section Nigri reveals drivers in fungal speciation.</title>
        <authorList>
            <consortium name="DOE Joint Genome Institute"/>
            <person name="Vesth T.C."/>
            <person name="Nybo J."/>
            <person name="Theobald S."/>
            <person name="Brandl J."/>
            <person name="Frisvad J.C."/>
            <person name="Nielsen K.F."/>
            <person name="Lyhne E.K."/>
            <person name="Kogle M.E."/>
            <person name="Kuo A."/>
            <person name="Riley R."/>
            <person name="Clum A."/>
            <person name="Nolan M."/>
            <person name="Lipzen A."/>
            <person name="Salamov A."/>
            <person name="Henrissat B."/>
            <person name="Wiebenga A."/>
            <person name="De vries R.P."/>
            <person name="Grigoriev I.V."/>
            <person name="Mortensen U.H."/>
            <person name="Andersen M.R."/>
            <person name="Baker S.E."/>
        </authorList>
    </citation>
    <scope>NUCLEOTIDE SEQUENCE [LARGE SCALE GENOMIC DNA]</scope>
    <source>
        <strain evidence="4 5">CBS 121057</strain>
    </source>
</reference>
<dbReference type="EMBL" id="KZ826327">
    <property type="protein sequence ID" value="PYI09456.1"/>
    <property type="molecule type" value="Genomic_DNA"/>
</dbReference>
<protein>
    <submittedName>
        <fullName evidence="4">NAD dependent epimerase/dehydratase</fullName>
    </submittedName>
</protein>
<dbReference type="STRING" id="1448318.A0A319EGI0"/>
<dbReference type="PANTHER" id="PTHR10366:SF562">
    <property type="entry name" value="ALDEHYDE REDUCTASE II (AFU_ORTHOLOGUE AFUA_1G11360)"/>
    <property type="match status" value="1"/>
</dbReference>
<evidence type="ECO:0000259" key="3">
    <source>
        <dbReference type="Pfam" id="PF07993"/>
    </source>
</evidence>
<evidence type="ECO:0000313" key="4">
    <source>
        <dbReference type="EMBL" id="PYI09456.1"/>
    </source>
</evidence>
<dbReference type="InterPro" id="IPR050425">
    <property type="entry name" value="NAD(P)_dehydrat-like"/>
</dbReference>
<sequence length="327" mass="36824">MESVPLDLPRGSRILVTGANERLHCLACRREITGTWYGPRSFETVIVTSFEDKSTVERALDEVDGVVHLASDLSFNSDPNAVIPWVVQATLNILELAARRASIKRVVLVSSSTAAYMIFPDPNRRDVHANTWNDVAVAKAWDEKTPANEKGLTVYAASKTEGERQSWKWIEENHPQFVFNTVLPSFSVGRILHPEIPGSMMGSARQLLTGDPTAVLYFGKMAKLFLEWYVEVEDVARLCVIGLVDPKVKSERIFAFAEQKHWADTVAILRDLRPNNTSIPDVPLDIPRDQTVIHRRDRAEKLLRDFYGQPGFTPIKESIERGIEGWS</sequence>
<dbReference type="SUPFAM" id="SSF51735">
    <property type="entry name" value="NAD(P)-binding Rossmann-fold domains"/>
    <property type="match status" value="1"/>
</dbReference>
<dbReference type="InterPro" id="IPR013120">
    <property type="entry name" value="FAR_NAD-bd"/>
</dbReference>
<dbReference type="Pfam" id="PF07993">
    <property type="entry name" value="NAD_binding_4"/>
    <property type="match status" value="1"/>
</dbReference>
<evidence type="ECO:0000256" key="2">
    <source>
        <dbReference type="ARBA" id="ARBA00023445"/>
    </source>
</evidence>
<accession>A0A319EGI0</accession>
<evidence type="ECO:0000256" key="1">
    <source>
        <dbReference type="ARBA" id="ARBA00023002"/>
    </source>
</evidence>